<dbReference type="PROSITE" id="PS52041">
    <property type="entry name" value="TOPO_IIB"/>
    <property type="match status" value="1"/>
</dbReference>
<name>A0AB74CGU0_ASPFL</name>
<dbReference type="Gene3D" id="1.10.10.10">
    <property type="entry name" value="Winged helix-like DNA-binding domain superfamily/Winged helix DNA-binding domain"/>
    <property type="match status" value="1"/>
</dbReference>
<keyword evidence="6" id="KW-0460">Magnesium</keyword>
<dbReference type="EMBL" id="QQZZ01000041">
    <property type="protein sequence ID" value="RMZ45401.1"/>
    <property type="molecule type" value="Genomic_DNA"/>
</dbReference>
<comment type="caution">
    <text evidence="13">The sequence shown here is derived from an EMBL/GenBank/DDBJ whole genome shotgun (WGS) entry which is preliminary data.</text>
</comment>
<protein>
    <recommendedName>
        <fullName evidence="4">DNA topoisomerase (ATP-hydrolyzing)</fullName>
        <ecNumber evidence="4">5.6.2.2</ecNumber>
    </recommendedName>
</protein>
<accession>A0AB74CGU0</accession>
<dbReference type="GO" id="GO:0003677">
    <property type="term" value="F:DNA binding"/>
    <property type="evidence" value="ECO:0007669"/>
    <property type="project" value="UniProtKB-UniRule"/>
</dbReference>
<dbReference type="GO" id="GO:0003918">
    <property type="term" value="F:DNA topoisomerase type II (double strand cut, ATP-hydrolyzing) activity"/>
    <property type="evidence" value="ECO:0007669"/>
    <property type="project" value="UniProtKB-UniRule"/>
</dbReference>
<dbReference type="CDD" id="cd00223">
    <property type="entry name" value="TOPRIM_TopoIIB_SPO"/>
    <property type="match status" value="1"/>
</dbReference>
<evidence type="ECO:0000256" key="6">
    <source>
        <dbReference type="ARBA" id="ARBA00022842"/>
    </source>
</evidence>
<dbReference type="GO" id="GO:0000228">
    <property type="term" value="C:nuclear chromosome"/>
    <property type="evidence" value="ECO:0007669"/>
    <property type="project" value="TreeGrafter"/>
</dbReference>
<feature type="active site" description="O-(5'-phospho-DNA)-tyrosine intermediate" evidence="10">
    <location>
        <position position="124"/>
    </location>
</feature>
<dbReference type="InterPro" id="IPR036388">
    <property type="entry name" value="WH-like_DNA-bd_sf"/>
</dbReference>
<organism evidence="13 14">
    <name type="scientific">Aspergillus flavus</name>
    <dbReference type="NCBI Taxonomy" id="5059"/>
    <lineage>
        <taxon>Eukaryota</taxon>
        <taxon>Fungi</taxon>
        <taxon>Dikarya</taxon>
        <taxon>Ascomycota</taxon>
        <taxon>Pezizomycotina</taxon>
        <taxon>Eurotiomycetes</taxon>
        <taxon>Eurotiomycetidae</taxon>
        <taxon>Eurotiales</taxon>
        <taxon>Aspergillaceae</taxon>
        <taxon>Aspergillus</taxon>
        <taxon>Aspergillus subgen. Circumdati</taxon>
    </lineage>
</organism>
<evidence type="ECO:0000313" key="14">
    <source>
        <dbReference type="Proteomes" id="UP000275480"/>
    </source>
</evidence>
<dbReference type="GO" id="GO:0042138">
    <property type="term" value="P:meiotic DNA double-strand break formation"/>
    <property type="evidence" value="ECO:0007669"/>
    <property type="project" value="TreeGrafter"/>
</dbReference>
<evidence type="ECO:0000313" key="13">
    <source>
        <dbReference type="EMBL" id="RMZ45401.1"/>
    </source>
</evidence>
<comment type="catalytic activity">
    <reaction evidence="1 10">
        <text>ATP-dependent breakage, passage and rejoining of double-stranded DNA.</text>
        <dbReference type="EC" id="5.6.2.2"/>
    </reaction>
</comment>
<dbReference type="GO" id="GO:0000706">
    <property type="term" value="P:meiotic DNA double-strand break processing"/>
    <property type="evidence" value="ECO:0007669"/>
    <property type="project" value="TreeGrafter"/>
</dbReference>
<comment type="cofactor">
    <cofactor evidence="2">
        <name>Mg(2+)</name>
        <dbReference type="ChEBI" id="CHEBI:18420"/>
    </cofactor>
</comment>
<dbReference type="AlphaFoldDB" id="A0AB74CGU0"/>
<keyword evidence="5" id="KW-0479">Metal-binding</keyword>
<dbReference type="GO" id="GO:0005524">
    <property type="term" value="F:ATP binding"/>
    <property type="evidence" value="ECO:0007669"/>
    <property type="project" value="InterPro"/>
</dbReference>
<feature type="domain" description="Spo11/DNA topoisomerase VI subunit A N-terminal" evidence="11">
    <location>
        <begin position="95"/>
        <end position="156"/>
    </location>
</feature>
<dbReference type="InterPro" id="IPR036078">
    <property type="entry name" value="Spo11/TopoVI_A_sf"/>
</dbReference>
<dbReference type="EC" id="5.6.2.2" evidence="4"/>
<evidence type="ECO:0000256" key="7">
    <source>
        <dbReference type="ARBA" id="ARBA00023029"/>
    </source>
</evidence>
<dbReference type="Pfam" id="PF04406">
    <property type="entry name" value="TP6A_N"/>
    <property type="match status" value="1"/>
</dbReference>
<evidence type="ECO:0000256" key="3">
    <source>
        <dbReference type="ARBA" id="ARBA00006559"/>
    </source>
</evidence>
<keyword evidence="8 10" id="KW-0238">DNA-binding</keyword>
<dbReference type="Proteomes" id="UP000275480">
    <property type="component" value="Unassembled WGS sequence"/>
</dbReference>
<dbReference type="PANTHER" id="PTHR10848:SF0">
    <property type="entry name" value="MEIOTIC RECOMBINATION PROTEIN SPO11"/>
    <property type="match status" value="1"/>
</dbReference>
<keyword evidence="9 10" id="KW-0413">Isomerase</keyword>
<sequence length="402" mass="45104">MEDHLEYMGLVFYHPTTQDSYMSTPLRQVKRYINETLSSAFDELSKPDGRPAITLKRSSRNASLFINPTSRALESSGTDTYITYSWPGANTFEAWKFTVVFRVLAVVADAIGTGVVVSKRDIYYSDPACFGTQRIVDTIVDDLAYTIGVDRSALNVEAAAKGLVAGYCSLLTKSGETMDVQLPAKDCLVPSSQDDRELNISDASWVLIIEKEVQPLPYDLITETHLVHRPSTADSQEVIIILERPQEKGFSSLAFIRKLYENSRRSDKALRFYGLVDNDPDGMAIMSIYKYGSMAHTNQNGRLNIPCLWWLGLRTSDVVSGAPSNDDRALNRLTVRDRTKIVTMLSNNPVWAAEGPELEWRAELQQMLMLNLKAEIEILYDWDGGLEGWIDQKMAGFSLPED</sequence>
<dbReference type="PRINTS" id="PR01550">
    <property type="entry name" value="TOP6AFAMILY"/>
</dbReference>
<evidence type="ECO:0000256" key="4">
    <source>
        <dbReference type="ARBA" id="ARBA00012895"/>
    </source>
</evidence>
<dbReference type="InterPro" id="IPR002815">
    <property type="entry name" value="Spo11/TopoVI_A"/>
</dbReference>
<evidence type="ECO:0000256" key="8">
    <source>
        <dbReference type="ARBA" id="ARBA00023125"/>
    </source>
</evidence>
<keyword evidence="7 10" id="KW-0799">Topoisomerase</keyword>
<evidence type="ECO:0000259" key="12">
    <source>
        <dbReference type="Pfam" id="PF21180"/>
    </source>
</evidence>
<dbReference type="PANTHER" id="PTHR10848">
    <property type="entry name" value="MEIOTIC RECOMBINATION PROTEIN SPO11"/>
    <property type="match status" value="1"/>
</dbReference>
<evidence type="ECO:0000256" key="1">
    <source>
        <dbReference type="ARBA" id="ARBA00000185"/>
    </source>
</evidence>
<feature type="domain" description="Topoisomerase 6 subunit A/Spo11 TOPRIM" evidence="12">
    <location>
        <begin position="267"/>
        <end position="380"/>
    </location>
</feature>
<dbReference type="SUPFAM" id="SSF56726">
    <property type="entry name" value="DNA topoisomerase IV, alpha subunit"/>
    <property type="match status" value="1"/>
</dbReference>
<evidence type="ECO:0000256" key="2">
    <source>
        <dbReference type="ARBA" id="ARBA00001946"/>
    </source>
</evidence>
<evidence type="ECO:0000256" key="9">
    <source>
        <dbReference type="ARBA" id="ARBA00023235"/>
    </source>
</evidence>
<comment type="similarity">
    <text evidence="3 10">Belongs to the TOP6A family.</text>
</comment>
<gene>
    <name evidence="13" type="ORF">CA14_012346</name>
</gene>
<dbReference type="Pfam" id="PF21180">
    <property type="entry name" value="TOP6A-Spo11_Toprim"/>
    <property type="match status" value="1"/>
</dbReference>
<evidence type="ECO:0000256" key="5">
    <source>
        <dbReference type="ARBA" id="ARBA00022723"/>
    </source>
</evidence>
<dbReference type="GO" id="GO:0046872">
    <property type="term" value="F:metal ion binding"/>
    <property type="evidence" value="ECO:0007669"/>
    <property type="project" value="UniProtKB-KW"/>
</dbReference>
<dbReference type="GO" id="GO:0007131">
    <property type="term" value="P:reciprocal meiotic recombination"/>
    <property type="evidence" value="ECO:0007669"/>
    <property type="project" value="TreeGrafter"/>
</dbReference>
<reference evidence="13 14" key="1">
    <citation type="submission" date="2018-07" db="EMBL/GenBank/DDBJ databases">
        <title>Identification of spontaneous genetic mutation associated with occurrence of a yellow conidial color mutant of Aspergillus flavus.</title>
        <authorList>
            <person name="Chang P.-K."/>
            <person name="Mack B.M."/>
            <person name="Scharfenstein L."/>
            <person name="Gilbert M.K."/>
        </authorList>
    </citation>
    <scope>NUCLEOTIDE SEQUENCE [LARGE SCALE GENOMIC DNA]</scope>
    <source>
        <strain evidence="13 14">CA14</strain>
    </source>
</reference>
<evidence type="ECO:0000256" key="10">
    <source>
        <dbReference type="PROSITE-ProRule" id="PRU01385"/>
    </source>
</evidence>
<dbReference type="InterPro" id="IPR013049">
    <property type="entry name" value="Spo11/TopoVI_A_N"/>
</dbReference>
<dbReference type="Gene3D" id="3.40.1360.10">
    <property type="match status" value="1"/>
</dbReference>
<dbReference type="InterPro" id="IPR034136">
    <property type="entry name" value="TOPRIM_Topo6A/Spo11"/>
</dbReference>
<proteinExistence type="inferred from homology"/>
<evidence type="ECO:0000259" key="11">
    <source>
        <dbReference type="Pfam" id="PF04406"/>
    </source>
</evidence>